<name>A0AAP0B5A7_9ASPA</name>
<proteinExistence type="predicted"/>
<keyword evidence="1" id="KW-0732">Signal</keyword>
<dbReference type="Proteomes" id="UP001418222">
    <property type="component" value="Unassembled WGS sequence"/>
</dbReference>
<accession>A0AAP0B5A7</accession>
<comment type="caution">
    <text evidence="2">The sequence shown here is derived from an EMBL/GenBank/DDBJ whole genome shotgun (WGS) entry which is preliminary data.</text>
</comment>
<evidence type="ECO:0000313" key="2">
    <source>
        <dbReference type="EMBL" id="KAK8926424.1"/>
    </source>
</evidence>
<keyword evidence="3" id="KW-1185">Reference proteome</keyword>
<sequence length="86" mass="9730">MVLSLSMTWLGFGSAMITLGGLSPNSSFLEPKLEKIHNPSKISYHGMWFQMKGFSFSRHQLSDPKSLSAIQDYSGVIWPEGNNFFW</sequence>
<protein>
    <submittedName>
        <fullName evidence="2">Uncharacterized protein</fullName>
    </submittedName>
</protein>
<feature type="chain" id="PRO_5042946024" evidence="1">
    <location>
        <begin position="16"/>
        <end position="86"/>
    </location>
</feature>
<gene>
    <name evidence="2" type="ORF">KSP39_PZI018281</name>
</gene>
<organism evidence="2 3">
    <name type="scientific">Platanthera zijinensis</name>
    <dbReference type="NCBI Taxonomy" id="2320716"/>
    <lineage>
        <taxon>Eukaryota</taxon>
        <taxon>Viridiplantae</taxon>
        <taxon>Streptophyta</taxon>
        <taxon>Embryophyta</taxon>
        <taxon>Tracheophyta</taxon>
        <taxon>Spermatophyta</taxon>
        <taxon>Magnoliopsida</taxon>
        <taxon>Liliopsida</taxon>
        <taxon>Asparagales</taxon>
        <taxon>Orchidaceae</taxon>
        <taxon>Orchidoideae</taxon>
        <taxon>Orchideae</taxon>
        <taxon>Orchidinae</taxon>
        <taxon>Platanthera</taxon>
    </lineage>
</organism>
<dbReference type="AlphaFoldDB" id="A0AAP0B5A7"/>
<evidence type="ECO:0000256" key="1">
    <source>
        <dbReference type="SAM" id="SignalP"/>
    </source>
</evidence>
<evidence type="ECO:0000313" key="3">
    <source>
        <dbReference type="Proteomes" id="UP001418222"/>
    </source>
</evidence>
<reference evidence="2 3" key="1">
    <citation type="journal article" date="2022" name="Nat. Plants">
        <title>Genomes of leafy and leafless Platanthera orchids illuminate the evolution of mycoheterotrophy.</title>
        <authorList>
            <person name="Li M.H."/>
            <person name="Liu K.W."/>
            <person name="Li Z."/>
            <person name="Lu H.C."/>
            <person name="Ye Q.L."/>
            <person name="Zhang D."/>
            <person name="Wang J.Y."/>
            <person name="Li Y.F."/>
            <person name="Zhong Z.M."/>
            <person name="Liu X."/>
            <person name="Yu X."/>
            <person name="Liu D.K."/>
            <person name="Tu X.D."/>
            <person name="Liu B."/>
            <person name="Hao Y."/>
            <person name="Liao X.Y."/>
            <person name="Jiang Y.T."/>
            <person name="Sun W.H."/>
            <person name="Chen J."/>
            <person name="Chen Y.Q."/>
            <person name="Ai Y."/>
            <person name="Zhai J.W."/>
            <person name="Wu S.S."/>
            <person name="Zhou Z."/>
            <person name="Hsiao Y.Y."/>
            <person name="Wu W.L."/>
            <person name="Chen Y.Y."/>
            <person name="Lin Y.F."/>
            <person name="Hsu J.L."/>
            <person name="Li C.Y."/>
            <person name="Wang Z.W."/>
            <person name="Zhao X."/>
            <person name="Zhong W.Y."/>
            <person name="Ma X.K."/>
            <person name="Ma L."/>
            <person name="Huang J."/>
            <person name="Chen G.Z."/>
            <person name="Huang M.Z."/>
            <person name="Huang L."/>
            <person name="Peng D.H."/>
            <person name="Luo Y.B."/>
            <person name="Zou S.Q."/>
            <person name="Chen S.P."/>
            <person name="Lan S."/>
            <person name="Tsai W.C."/>
            <person name="Van de Peer Y."/>
            <person name="Liu Z.J."/>
        </authorList>
    </citation>
    <scope>NUCLEOTIDE SEQUENCE [LARGE SCALE GENOMIC DNA]</scope>
    <source>
        <strain evidence="2">Lor287</strain>
    </source>
</reference>
<dbReference type="EMBL" id="JBBWWQ010000016">
    <property type="protein sequence ID" value="KAK8926424.1"/>
    <property type="molecule type" value="Genomic_DNA"/>
</dbReference>
<feature type="signal peptide" evidence="1">
    <location>
        <begin position="1"/>
        <end position="15"/>
    </location>
</feature>